<evidence type="ECO:0000256" key="1">
    <source>
        <dbReference type="SAM" id="MobiDB-lite"/>
    </source>
</evidence>
<dbReference type="RefSeq" id="WP_220219687.1">
    <property type="nucleotide sequence ID" value="NZ_CP048268.1"/>
</dbReference>
<evidence type="ECO:0000313" key="2">
    <source>
        <dbReference type="EMBL" id="QYN52844.1"/>
    </source>
</evidence>
<evidence type="ECO:0000313" key="3">
    <source>
        <dbReference type="Proteomes" id="UP000826550"/>
    </source>
</evidence>
<dbReference type="Proteomes" id="UP000826550">
    <property type="component" value="Chromosome"/>
</dbReference>
<dbReference type="EMBL" id="CP048268">
    <property type="protein sequence ID" value="QYN52844.1"/>
    <property type="molecule type" value="Genomic_DNA"/>
</dbReference>
<reference evidence="2 3" key="1">
    <citation type="submission" date="2020-01" db="EMBL/GenBank/DDBJ databases">
        <title>Vast differences in strain-level diversity in the gut microbiota of two closely related honey bee species.</title>
        <authorList>
            <person name="Ellegaard K.M."/>
            <person name="Suenami S."/>
            <person name="Miyazaki R."/>
            <person name="Engel P."/>
        </authorList>
    </citation>
    <scope>NUCLEOTIDE SEQUENCE [LARGE SCALE GENOMIC DNA]</scope>
    <source>
        <strain evidence="2 3">ESL0416</strain>
    </source>
</reference>
<proteinExistence type="predicted"/>
<keyword evidence="3" id="KW-1185">Reference proteome</keyword>
<feature type="region of interest" description="Disordered" evidence="1">
    <location>
        <begin position="1"/>
        <end position="39"/>
    </location>
</feature>
<protein>
    <submittedName>
        <fullName evidence="2">Uncharacterized protein</fullName>
    </submittedName>
</protein>
<feature type="compositionally biased region" description="Polar residues" evidence="1">
    <location>
        <begin position="25"/>
        <end position="39"/>
    </location>
</feature>
<organism evidence="2 3">
    <name type="scientific">Lactobacillus panisapium</name>
    <dbReference type="NCBI Taxonomy" id="2012495"/>
    <lineage>
        <taxon>Bacteria</taxon>
        <taxon>Bacillati</taxon>
        <taxon>Bacillota</taxon>
        <taxon>Bacilli</taxon>
        <taxon>Lactobacillales</taxon>
        <taxon>Lactobacillaceae</taxon>
        <taxon>Lactobacillus</taxon>
    </lineage>
</organism>
<accession>A0ABX8W6G0</accession>
<sequence length="156" mass="17116">MNKTDPDVLDSQLKANENSEKKTVCGSSETANSDSTNSAGLIHVASVDNASYKNVNDPAALSKALKQVTEAFLADSENESTSVNVKTAKQITNPDLFKTDYRCVSNFDELSRSWENTAQPDASSLADKPKIEINITKQEFNIKLNGRAFPFHPFNK</sequence>
<gene>
    <name evidence="2" type="ORF">GYM71_05195</name>
</gene>
<name>A0ABX8W6G0_9LACO</name>